<comment type="caution">
    <text evidence="2">The sequence shown here is derived from an EMBL/GenBank/DDBJ whole genome shotgun (WGS) entry which is preliminary data.</text>
</comment>
<feature type="region of interest" description="Disordered" evidence="1">
    <location>
        <begin position="33"/>
        <end position="80"/>
    </location>
</feature>
<name>A0A8H6NT64_9PEZI</name>
<evidence type="ECO:0000313" key="3">
    <source>
        <dbReference type="Proteomes" id="UP000654918"/>
    </source>
</evidence>
<organism evidence="2 3">
    <name type="scientific">Colletotrichum plurivorum</name>
    <dbReference type="NCBI Taxonomy" id="2175906"/>
    <lineage>
        <taxon>Eukaryota</taxon>
        <taxon>Fungi</taxon>
        <taxon>Dikarya</taxon>
        <taxon>Ascomycota</taxon>
        <taxon>Pezizomycotina</taxon>
        <taxon>Sordariomycetes</taxon>
        <taxon>Hypocreomycetidae</taxon>
        <taxon>Glomerellales</taxon>
        <taxon>Glomerellaceae</taxon>
        <taxon>Colletotrichum</taxon>
        <taxon>Colletotrichum orchidearum species complex</taxon>
    </lineage>
</organism>
<dbReference type="EMBL" id="WIGO01000001">
    <property type="protein sequence ID" value="KAF6842122.1"/>
    <property type="molecule type" value="Genomic_DNA"/>
</dbReference>
<dbReference type="AlphaFoldDB" id="A0A8H6NT64"/>
<accession>A0A8H6NT64</accession>
<sequence>MIVPRINMATVPVCCELLVEDEEIRIPRRTVKEQDEASRARLSNLDSGHLTRLDPLQGTMPEAVRASPKHVQPERPSEDIGAVKLIPGPFTPSEVADEPGLHSPLSSLGGGASYLLWLPGSVLPSYVQAQKGPGLRQRRR</sequence>
<gene>
    <name evidence="2" type="ORF">CPLU01_00215</name>
</gene>
<dbReference type="Proteomes" id="UP000654918">
    <property type="component" value="Unassembled WGS sequence"/>
</dbReference>
<keyword evidence="3" id="KW-1185">Reference proteome</keyword>
<evidence type="ECO:0000313" key="2">
    <source>
        <dbReference type="EMBL" id="KAF6842122.1"/>
    </source>
</evidence>
<evidence type="ECO:0000256" key="1">
    <source>
        <dbReference type="SAM" id="MobiDB-lite"/>
    </source>
</evidence>
<proteinExistence type="predicted"/>
<protein>
    <submittedName>
        <fullName evidence="2">Uncharacterized protein</fullName>
    </submittedName>
</protein>
<reference evidence="2" key="1">
    <citation type="journal article" date="2020" name="Phytopathology">
        <title>Genome Sequence Resources of Colletotrichum truncatum, C. plurivorum, C. musicola, and C. sojae: Four Species Pathogenic to Soybean (Glycine max).</title>
        <authorList>
            <person name="Rogerio F."/>
            <person name="Boufleur T.R."/>
            <person name="Ciampi-Guillardi M."/>
            <person name="Sukno S.A."/>
            <person name="Thon M.R."/>
            <person name="Massola Junior N.S."/>
            <person name="Baroncelli R."/>
        </authorList>
    </citation>
    <scope>NUCLEOTIDE SEQUENCE</scope>
    <source>
        <strain evidence="2">LFN00145</strain>
    </source>
</reference>